<gene>
    <name evidence="5" type="ORF">GCM10022262_18880</name>
</gene>
<dbReference type="Proteomes" id="UP001499841">
    <property type="component" value="Unassembled WGS sequence"/>
</dbReference>
<evidence type="ECO:0000256" key="3">
    <source>
        <dbReference type="ARBA" id="ARBA00023121"/>
    </source>
</evidence>
<dbReference type="InterPro" id="IPR038261">
    <property type="entry name" value="GPP34-like_sf"/>
</dbReference>
<comment type="caution">
    <text evidence="5">The sequence shown here is derived from an EMBL/GenBank/DDBJ whole genome shotgun (WGS) entry which is preliminary data.</text>
</comment>
<comment type="subcellular location">
    <subcellularLocation>
        <location evidence="1">Golgi apparatus membrane</location>
        <topology evidence="1">Peripheral membrane protein</topology>
        <orientation evidence="1">Cytoplasmic side</orientation>
    </subcellularLocation>
</comment>
<dbReference type="EMBL" id="BAABBA010000008">
    <property type="protein sequence ID" value="GAA4287529.1"/>
    <property type="molecule type" value="Genomic_DNA"/>
</dbReference>
<sequence length="220" mass="23511">MLIAEDVVLLLTDDATGRPVVDSTRRDLVLAGAVVLELADRGKVRLTEPDEEVKAGRLVVADTSPTGDDVLDTALGNLAARKPDKPKNVLAAVAKGLHRRLLERLAERGILRVEEDRVLGIIPRTSWPALDSAHEEQLRQGLHDVLVVGRTPTPREANLISLLQSVNQVPKVLPGAQIGRAELRRRAGEVEGSFASTAVRKAVDEAIAVTIASTTTVSGA</sequence>
<organism evidence="5 6">
    <name type="scientific">Georgenia daeguensis</name>
    <dbReference type="NCBI Taxonomy" id="908355"/>
    <lineage>
        <taxon>Bacteria</taxon>
        <taxon>Bacillati</taxon>
        <taxon>Actinomycetota</taxon>
        <taxon>Actinomycetes</taxon>
        <taxon>Micrococcales</taxon>
        <taxon>Bogoriellaceae</taxon>
        <taxon>Georgenia</taxon>
    </lineage>
</organism>
<accession>A0ABP8EU64</accession>
<keyword evidence="4" id="KW-0472">Membrane</keyword>
<evidence type="ECO:0000256" key="4">
    <source>
        <dbReference type="ARBA" id="ARBA00023136"/>
    </source>
</evidence>
<dbReference type="InterPro" id="IPR008628">
    <property type="entry name" value="GPP34-like"/>
</dbReference>
<evidence type="ECO:0000256" key="2">
    <source>
        <dbReference type="ARBA" id="ARBA00023034"/>
    </source>
</evidence>
<proteinExistence type="predicted"/>
<keyword evidence="6" id="KW-1185">Reference proteome</keyword>
<name>A0ABP8EU64_9MICO</name>
<evidence type="ECO:0000256" key="1">
    <source>
        <dbReference type="ARBA" id="ARBA00004255"/>
    </source>
</evidence>
<protein>
    <recommendedName>
        <fullName evidence="7">GPP34 family phosphoprotein</fullName>
    </recommendedName>
</protein>
<evidence type="ECO:0008006" key="7">
    <source>
        <dbReference type="Google" id="ProtNLM"/>
    </source>
</evidence>
<keyword evidence="3" id="KW-0446">Lipid-binding</keyword>
<dbReference type="RefSeq" id="WP_345040301.1">
    <property type="nucleotide sequence ID" value="NZ_BAABBA010000008.1"/>
</dbReference>
<keyword evidence="2" id="KW-0333">Golgi apparatus</keyword>
<dbReference type="Pfam" id="PF05719">
    <property type="entry name" value="GPP34"/>
    <property type="match status" value="1"/>
</dbReference>
<evidence type="ECO:0000313" key="6">
    <source>
        <dbReference type="Proteomes" id="UP001499841"/>
    </source>
</evidence>
<reference evidence="6" key="1">
    <citation type="journal article" date="2019" name="Int. J. Syst. Evol. Microbiol.">
        <title>The Global Catalogue of Microorganisms (GCM) 10K type strain sequencing project: providing services to taxonomists for standard genome sequencing and annotation.</title>
        <authorList>
            <consortium name="The Broad Institute Genomics Platform"/>
            <consortium name="The Broad Institute Genome Sequencing Center for Infectious Disease"/>
            <person name="Wu L."/>
            <person name="Ma J."/>
        </authorList>
    </citation>
    <scope>NUCLEOTIDE SEQUENCE [LARGE SCALE GENOMIC DNA]</scope>
    <source>
        <strain evidence="6">JCM 17459</strain>
    </source>
</reference>
<dbReference type="Gene3D" id="1.10.3630.10">
    <property type="entry name" value="yeast vps74-n-term truncation variant domain like"/>
    <property type="match status" value="1"/>
</dbReference>
<evidence type="ECO:0000313" key="5">
    <source>
        <dbReference type="EMBL" id="GAA4287529.1"/>
    </source>
</evidence>